<dbReference type="EMBL" id="CP042196">
    <property type="protein sequence ID" value="QDS74737.1"/>
    <property type="molecule type" value="Genomic_DNA"/>
</dbReference>
<proteinExistence type="predicted"/>
<dbReference type="Proteomes" id="UP000316270">
    <property type="component" value="Chromosome 12"/>
</dbReference>
<evidence type="ECO:0000313" key="5">
    <source>
        <dbReference type="Proteomes" id="UP000316270"/>
    </source>
</evidence>
<reference evidence="4 5" key="1">
    <citation type="submission" date="2019-07" db="EMBL/GenBank/DDBJ databases">
        <title>Finished genome of Venturia effusa.</title>
        <authorList>
            <person name="Young C.A."/>
            <person name="Cox M.P."/>
            <person name="Ganley A.R.D."/>
            <person name="David W.J."/>
        </authorList>
    </citation>
    <scope>NUCLEOTIDE SEQUENCE [LARGE SCALE GENOMIC DNA]</scope>
    <source>
        <strain evidence="5">albino</strain>
    </source>
</reference>
<dbReference type="PANTHER" id="PTHR42085">
    <property type="entry name" value="F-BOX DOMAIN-CONTAINING PROTEIN"/>
    <property type="match status" value="1"/>
</dbReference>
<evidence type="ECO:0000313" key="4">
    <source>
        <dbReference type="EMBL" id="QDS74737.1"/>
    </source>
</evidence>
<dbReference type="OrthoDB" id="5600002at2759"/>
<accession>A0A517LGG9</accession>
<dbReference type="InterPro" id="IPR038883">
    <property type="entry name" value="AN11006-like"/>
</dbReference>
<evidence type="ECO:0000259" key="3">
    <source>
        <dbReference type="Pfam" id="PF26648"/>
    </source>
</evidence>
<dbReference type="PANTHER" id="PTHR42085:SF2">
    <property type="entry name" value="F-BOX DOMAIN-CONTAINING PROTEIN"/>
    <property type="match status" value="1"/>
</dbReference>
<evidence type="ECO:0000256" key="1">
    <source>
        <dbReference type="SAM" id="MobiDB-lite"/>
    </source>
</evidence>
<evidence type="ECO:0008006" key="6">
    <source>
        <dbReference type="Google" id="ProtNLM"/>
    </source>
</evidence>
<feature type="domain" description="Probable treble clef zinc finger fungi" evidence="3">
    <location>
        <begin position="78"/>
        <end position="111"/>
    </location>
</feature>
<dbReference type="Pfam" id="PF26648">
    <property type="entry name" value="zf_Tbcl_4"/>
    <property type="match status" value="1"/>
</dbReference>
<gene>
    <name evidence="4" type="ORF">FKW77_000977</name>
</gene>
<dbReference type="InterPro" id="IPR058251">
    <property type="entry name" value="zf_Tbcl_3"/>
</dbReference>
<protein>
    <recommendedName>
        <fullName evidence="6">F-box domain-containing protein</fullName>
    </recommendedName>
</protein>
<feature type="region of interest" description="Disordered" evidence="1">
    <location>
        <begin position="372"/>
        <end position="404"/>
    </location>
</feature>
<feature type="region of interest" description="Disordered" evidence="1">
    <location>
        <begin position="1"/>
        <end position="23"/>
    </location>
</feature>
<sequence length="654" mass="73992">MTPYPLLTPHDVVEATEEDLDDDDASKDNLCWGRLKGGRRCWNRTRAMSGDSTTSTIEQDRRPMLPTCKTHTKQQITAGICQARLLCGGNCNAKFRWEPHGFSSCSMHAKTAGVMPCYLLKIPTELRCRIFSFLLPDQSVPARFSSSSMLRSDSEPCYPQILRVNHQIYEESAVVLYAQNTFEIEISGGATITMCNSRFDVQSFPTTNQDRQFSISPVVPGHAVEGNHALYDYQMQLMLLEHQNKKRLLMVRQEQDNVNSSPRSRIDDITSLSSDPKLHLHTSIWHPGGLSPANIDMIRSFQVNIIFPYVPQPGLSFQQQIEFQRQQTLQQRMALQQQQAYMAAHQAAQQQALFHRQVQHILPGNMHPQIMPSVSLPAPSAGLDSVTQASPPPPSSSTAYNQAPPVVLPKSSLHGPPPPAYQRPPIFMTHGSQPMGNVPPQHGLPGAPNNTFPLPPTGPLMPPQRMPGSNMILEKLKYETCDALNQIIERLHLIPLPILRLNVAIHIDQYEKQEPDIAAAHLFLNTFRRLRNVVRPNVDRTIWVNQFWHHKEILHNVQDSSVCPTTKSKFISQWKAEISQQGRVPDPSPAVYTYWALHHICFDLQAHQDAAPVPGPILISIRFYCEQKWREKRRIWALSDKLGRRYALFGKGIF</sequence>
<dbReference type="AlphaFoldDB" id="A0A517LGG9"/>
<dbReference type="InterPro" id="IPR058252">
    <property type="entry name" value="zf_Tbcl_4"/>
</dbReference>
<evidence type="ECO:0000259" key="2">
    <source>
        <dbReference type="Pfam" id="PF26647"/>
    </source>
</evidence>
<name>A0A517LGG9_9PEZI</name>
<feature type="domain" description="Probable treble clef zinc finger" evidence="2">
    <location>
        <begin position="28"/>
        <end position="76"/>
    </location>
</feature>
<organism evidence="4 5">
    <name type="scientific">Venturia effusa</name>
    <dbReference type="NCBI Taxonomy" id="50376"/>
    <lineage>
        <taxon>Eukaryota</taxon>
        <taxon>Fungi</taxon>
        <taxon>Dikarya</taxon>
        <taxon>Ascomycota</taxon>
        <taxon>Pezizomycotina</taxon>
        <taxon>Dothideomycetes</taxon>
        <taxon>Pleosporomycetidae</taxon>
        <taxon>Venturiales</taxon>
        <taxon>Venturiaceae</taxon>
        <taxon>Venturia</taxon>
    </lineage>
</organism>
<dbReference type="Pfam" id="PF26647">
    <property type="entry name" value="zf_Tbcl_3"/>
    <property type="match status" value="1"/>
</dbReference>
<keyword evidence="5" id="KW-1185">Reference proteome</keyword>
<feature type="compositionally biased region" description="Acidic residues" evidence="1">
    <location>
        <begin position="14"/>
        <end position="23"/>
    </location>
</feature>
<dbReference type="STRING" id="50376.A0A517LGG9"/>